<dbReference type="InterPro" id="IPR036864">
    <property type="entry name" value="Zn2-C6_fun-type_DNA-bd_sf"/>
</dbReference>
<dbReference type="SUPFAM" id="SSF57701">
    <property type="entry name" value="Zn2/Cys6 DNA-binding domain"/>
    <property type="match status" value="1"/>
</dbReference>
<dbReference type="Proteomes" id="UP000217790">
    <property type="component" value="Unassembled WGS sequence"/>
</dbReference>
<organism evidence="2 3">
    <name type="scientific">Armillaria gallica</name>
    <name type="common">Bulbous honey fungus</name>
    <name type="synonym">Armillaria bulbosa</name>
    <dbReference type="NCBI Taxonomy" id="47427"/>
    <lineage>
        <taxon>Eukaryota</taxon>
        <taxon>Fungi</taxon>
        <taxon>Dikarya</taxon>
        <taxon>Basidiomycota</taxon>
        <taxon>Agaricomycotina</taxon>
        <taxon>Agaricomycetes</taxon>
        <taxon>Agaricomycetidae</taxon>
        <taxon>Agaricales</taxon>
        <taxon>Marasmiineae</taxon>
        <taxon>Physalacriaceae</taxon>
        <taxon>Armillaria</taxon>
    </lineage>
</organism>
<protein>
    <submittedName>
        <fullName evidence="2">Uncharacterized protein</fullName>
    </submittedName>
</protein>
<feature type="region of interest" description="Disordered" evidence="1">
    <location>
        <begin position="156"/>
        <end position="179"/>
    </location>
</feature>
<accession>A0A2H3DW52</accession>
<dbReference type="OMA" id="ICIYCHY"/>
<dbReference type="OrthoDB" id="3053093at2759"/>
<dbReference type="EMBL" id="KZ293656">
    <property type="protein sequence ID" value="PBK93337.1"/>
    <property type="molecule type" value="Genomic_DNA"/>
</dbReference>
<gene>
    <name evidence="2" type="ORF">ARMGADRAFT_1030001</name>
</gene>
<dbReference type="InParanoid" id="A0A2H3DW52"/>
<evidence type="ECO:0000256" key="1">
    <source>
        <dbReference type="SAM" id="MobiDB-lite"/>
    </source>
</evidence>
<dbReference type="AlphaFoldDB" id="A0A2H3DW52"/>
<reference evidence="3" key="1">
    <citation type="journal article" date="2017" name="Nat. Ecol. Evol.">
        <title>Genome expansion and lineage-specific genetic innovations in the forest pathogenic fungi Armillaria.</title>
        <authorList>
            <person name="Sipos G."/>
            <person name="Prasanna A.N."/>
            <person name="Walter M.C."/>
            <person name="O'Connor E."/>
            <person name="Balint B."/>
            <person name="Krizsan K."/>
            <person name="Kiss B."/>
            <person name="Hess J."/>
            <person name="Varga T."/>
            <person name="Slot J."/>
            <person name="Riley R."/>
            <person name="Boka B."/>
            <person name="Rigling D."/>
            <person name="Barry K."/>
            <person name="Lee J."/>
            <person name="Mihaltcheva S."/>
            <person name="LaButti K."/>
            <person name="Lipzen A."/>
            <person name="Waldron R."/>
            <person name="Moloney N.M."/>
            <person name="Sperisen C."/>
            <person name="Kredics L."/>
            <person name="Vagvoelgyi C."/>
            <person name="Patrignani A."/>
            <person name="Fitzpatrick D."/>
            <person name="Nagy I."/>
            <person name="Doyle S."/>
            <person name="Anderson J.B."/>
            <person name="Grigoriev I.V."/>
            <person name="Gueldener U."/>
            <person name="Muensterkoetter M."/>
            <person name="Nagy L.G."/>
        </authorList>
    </citation>
    <scope>NUCLEOTIDE SEQUENCE [LARGE SCALE GENOMIC DNA]</scope>
    <source>
        <strain evidence="3">Ar21-2</strain>
    </source>
</reference>
<feature type="compositionally biased region" description="Acidic residues" evidence="1">
    <location>
        <begin position="156"/>
        <end position="165"/>
    </location>
</feature>
<proteinExistence type="predicted"/>
<dbReference type="GO" id="GO:0000981">
    <property type="term" value="F:DNA-binding transcription factor activity, RNA polymerase II-specific"/>
    <property type="evidence" value="ECO:0007669"/>
    <property type="project" value="InterPro"/>
</dbReference>
<name>A0A2H3DW52_ARMGA</name>
<sequence length="179" mass="19966">MTVWLCPHAKAQNNDSTQSLRLINGLKSIGILEVKEDFGDFVKVDDHYWNKEVAPFVGEQYTKSCDHCKRLSMQCHKFLTNTVICIYCHYSKLPCKVNGIPETLNAFEGALNTLVQHADSIEDIIVNYMASINALTQLNGLQVLARCLRECTNFDDKDEAPDDVAEGVTGPSKKKGKLG</sequence>
<dbReference type="GO" id="GO:0008270">
    <property type="term" value="F:zinc ion binding"/>
    <property type="evidence" value="ECO:0007669"/>
    <property type="project" value="InterPro"/>
</dbReference>
<evidence type="ECO:0000313" key="3">
    <source>
        <dbReference type="Proteomes" id="UP000217790"/>
    </source>
</evidence>
<evidence type="ECO:0000313" key="2">
    <source>
        <dbReference type="EMBL" id="PBK93337.1"/>
    </source>
</evidence>
<keyword evidence="3" id="KW-1185">Reference proteome</keyword>